<proteinExistence type="predicted"/>
<evidence type="ECO:0000313" key="2">
    <source>
        <dbReference type="Proteomes" id="UP000076510"/>
    </source>
</evidence>
<reference evidence="2" key="1">
    <citation type="submission" date="2016-01" db="EMBL/GenBank/DDBJ databases">
        <title>Whole genome sequencing of Bhargavaea cecembensis T14.</title>
        <authorList>
            <person name="Hong K.W."/>
        </authorList>
    </citation>
    <scope>NUCLEOTIDE SEQUENCE [LARGE SCALE GENOMIC DNA]</scope>
    <source>
        <strain evidence="2">M19</strain>
    </source>
</reference>
<dbReference type="EMBL" id="LQQY01000002">
    <property type="protein sequence ID" value="KZE53275.1"/>
    <property type="molecule type" value="Genomic_DNA"/>
</dbReference>
<organism evidence="1 2">
    <name type="scientific">Rossellomorea marisflavi</name>
    <dbReference type="NCBI Taxonomy" id="189381"/>
    <lineage>
        <taxon>Bacteria</taxon>
        <taxon>Bacillati</taxon>
        <taxon>Bacillota</taxon>
        <taxon>Bacilli</taxon>
        <taxon>Bacillales</taxon>
        <taxon>Bacillaceae</taxon>
        <taxon>Rossellomorea</taxon>
    </lineage>
</organism>
<gene>
    <name evidence="1" type="ORF">AV649_10925</name>
</gene>
<sequence>MFKKFLPNDVQKYLLMSKRQRAHEIQLTIWFMPFLYICLSLLLVACTLFLDLKVELSQYVPKLFSMDASVTRTLVSTLIGGVLTLSAFTLNSLLVVLTTFSGQFSPRMLLNFISDKKTQHALGIFNGSFVFVLFIFLFIGSSKKEMFTAAPVLTVIVAFIAAITFIFFINHASTWMQVHNITYNMKKVSEVMINQTLKKDLECHRTKDDHPRFELDESKCLNVKAKASGYVQLIDFHSMIEKAREDGIIVRLHFKIGDFVLCGNDLICLYGADEEKVDQEQYLALIEIGHKETEIQDLQMGMHKLAEVAIKSLGNDDPKTASNTIHQITDLMLTINHHLSFSPYLIDDDDDVRVILEIEDFDYYLYRGFGYVRHYARGNHLIITDIVKALSRLSETLPRERHQCLWDFAANTIDHIEEAVIYELDKTFLLTELKILAKITGHMEEYRHIHQKFYPDANRNV</sequence>
<dbReference type="AlphaFoldDB" id="A0A0J5VJH9"/>
<accession>A0A0J5VJH9</accession>
<dbReference type="InterPro" id="IPR018723">
    <property type="entry name" value="DUF2254_membrane"/>
</dbReference>
<evidence type="ECO:0000313" key="1">
    <source>
        <dbReference type="EMBL" id="KZE53275.1"/>
    </source>
</evidence>
<comment type="caution">
    <text evidence="1">The sequence shown here is derived from an EMBL/GenBank/DDBJ whole genome shotgun (WGS) entry which is preliminary data.</text>
</comment>
<dbReference type="RefSeq" id="WP_048007107.1">
    <property type="nucleotide sequence ID" value="NZ_CP047095.1"/>
</dbReference>
<protein>
    <submittedName>
        <fullName evidence="1">Uncharacterized protein</fullName>
    </submittedName>
</protein>
<dbReference type="Proteomes" id="UP000076510">
    <property type="component" value="Unassembled WGS sequence"/>
</dbReference>
<dbReference type="OrthoDB" id="2955631at2"/>
<dbReference type="Pfam" id="PF10011">
    <property type="entry name" value="DUF2254"/>
    <property type="match status" value="1"/>
</dbReference>
<dbReference type="PATRIC" id="fig|189381.10.peg.261"/>
<name>A0A0J5VJH9_9BACI</name>